<dbReference type="EMBL" id="MG674582">
    <property type="protein sequence ID" value="AWB15755.1"/>
    <property type="molecule type" value="Genomic_DNA"/>
</dbReference>
<dbReference type="Pfam" id="PF04439">
    <property type="entry name" value="Adenyl_transf"/>
    <property type="match status" value="1"/>
</dbReference>
<geneLocation type="plasmid" evidence="1">
    <name>pVEF4_A</name>
</geneLocation>
<proteinExistence type="predicted"/>
<sequence length="222" mass="25955">MRTENEILSLVSEFAYQQSNIKIITLEGSRTNKNIKKDKFQDYDFTFFVSDVDYFTSEESWLSLFGELLFIQKPEDMELFPPDLDYGYSYIMYFKDGIKMDITLINLKDLNRYFNDSDGLVKILVDKDNLVTKEIVPDDSNYWLKKPTEREFHDCCNEFWSVSTYVAKGVFRREILFALDHFNNILRPGVPSGKCGFTTLRKFIKETNSSALKLIIGLSLLL</sequence>
<dbReference type="InterPro" id="IPR007530">
    <property type="entry name" value="Aminoglycoside_adenylylTfrase"/>
</dbReference>
<name>A0A2S0T1M5_ENTFC</name>
<keyword evidence="1" id="KW-0808">Transferase</keyword>
<dbReference type="SUPFAM" id="SSF81631">
    <property type="entry name" value="PAP/OAS1 substrate-binding domain"/>
    <property type="match status" value="1"/>
</dbReference>
<dbReference type="GO" id="GO:0016779">
    <property type="term" value="F:nucleotidyltransferase activity"/>
    <property type="evidence" value="ECO:0007669"/>
    <property type="project" value="UniProtKB-KW"/>
</dbReference>
<dbReference type="InterPro" id="IPR043519">
    <property type="entry name" value="NT_sf"/>
</dbReference>
<organism evidence="1">
    <name type="scientific">Enterococcus faecium</name>
    <name type="common">Streptococcus faecium</name>
    <dbReference type="NCBI Taxonomy" id="1352"/>
    <lineage>
        <taxon>Bacteria</taxon>
        <taxon>Bacillati</taxon>
        <taxon>Bacillota</taxon>
        <taxon>Bacilli</taxon>
        <taxon>Lactobacillales</taxon>
        <taxon>Enterococcaceae</taxon>
        <taxon>Enterococcus</taxon>
    </lineage>
</organism>
<dbReference type="Gene3D" id="3.30.460.10">
    <property type="entry name" value="Beta Polymerase, domain 2"/>
    <property type="match status" value="1"/>
</dbReference>
<dbReference type="AlphaFoldDB" id="A0A2S0T1M5"/>
<protein>
    <submittedName>
        <fullName evidence="1">Putative aminoglycoside 6-adenylyltransferase</fullName>
    </submittedName>
</protein>
<dbReference type="SUPFAM" id="SSF81301">
    <property type="entry name" value="Nucleotidyltransferase"/>
    <property type="match status" value="1"/>
</dbReference>
<keyword evidence="1" id="KW-0548">Nucleotidyltransferase</keyword>
<accession>A0A2S0T1M5</accession>
<reference evidence="1" key="1">
    <citation type="journal article" date="2018" name="Int. J. Antimicrob. Agents">
        <title>Vancomycin resistance in Enterococcus faecium isolated from Danish chicken meat is located on a pVEF4-like plasmid persisting in poultry for 18 years.</title>
        <authorList>
            <person name="Leinweber H."/>
            <person name="Alotaibi S.M.I."/>
            <person name="Overballe-Petersen S."/>
            <person name="Hansen F."/>
            <person name="Hasman H."/>
            <person name="Bortolaia V."/>
            <person name="Hammerum A.M."/>
            <person name="Ingmer H."/>
        </authorList>
    </citation>
    <scope>NUCLEOTIDE SEQUENCE</scope>
    <source>
        <strain evidence="1">HL1</strain>
        <plasmid evidence="1">pVEF4_A</plasmid>
    </source>
</reference>
<keyword evidence="1" id="KW-0614">Plasmid</keyword>
<evidence type="ECO:0000313" key="1">
    <source>
        <dbReference type="EMBL" id="AWB15755.1"/>
    </source>
</evidence>